<feature type="signal peptide" evidence="2">
    <location>
        <begin position="1"/>
        <end position="21"/>
    </location>
</feature>
<sequence length="446" mass="47993">MARRSFQTLVTLSCLCGSSLADKLVEKDYCDAANPVVVTYTETVYAATEYFTSYGFPNEPSVTNEGVVYNYNPTVTAHKADYTHSYSVDHVHSYPTDHTGVHPAEYTSALSYNPYPIAPEQETCFNRSSTVGYAHNSYEPYSGKSKTSDPTSGGGYYQSLPIYGKPNATSAYHPTGTGASSTVSVSRNTTVPTPPPCTPGIELDGVDELAYNAKNTPFSVKLTSCAKFQVDSTTAFANFKAIPELTVTEDTITFPGFTEDYVLISVFALDTNESPIIESWELHFGSVNMPILILNPDDTPAEGVRVKADATAYPGLTGSCTTDVSGQCTLQNLPGTTISLVARKDDNSIAVNGLAPTTVQVTLKLLPFVTPNPDASFEIDNGMAGWTGGQLQQSLKIKRDTTLVVNTNGQYTLQSASNSFPASEGTKQVYIKYRFITSEVPGGFFG</sequence>
<gene>
    <name evidence="3" type="ORF">P154DRAFT_48574</name>
</gene>
<evidence type="ECO:0000313" key="3">
    <source>
        <dbReference type="EMBL" id="KAF1993873.1"/>
    </source>
</evidence>
<feature type="region of interest" description="Disordered" evidence="1">
    <location>
        <begin position="168"/>
        <end position="197"/>
    </location>
</feature>
<name>A0A6A5VWF1_9PLEO</name>
<dbReference type="EMBL" id="ML977681">
    <property type="protein sequence ID" value="KAF1993873.1"/>
    <property type="molecule type" value="Genomic_DNA"/>
</dbReference>
<organism evidence="3 4">
    <name type="scientific">Amniculicola lignicola CBS 123094</name>
    <dbReference type="NCBI Taxonomy" id="1392246"/>
    <lineage>
        <taxon>Eukaryota</taxon>
        <taxon>Fungi</taxon>
        <taxon>Dikarya</taxon>
        <taxon>Ascomycota</taxon>
        <taxon>Pezizomycotina</taxon>
        <taxon>Dothideomycetes</taxon>
        <taxon>Pleosporomycetidae</taxon>
        <taxon>Pleosporales</taxon>
        <taxon>Amniculicolaceae</taxon>
        <taxon>Amniculicola</taxon>
    </lineage>
</organism>
<evidence type="ECO:0000256" key="1">
    <source>
        <dbReference type="SAM" id="MobiDB-lite"/>
    </source>
</evidence>
<evidence type="ECO:0000256" key="2">
    <source>
        <dbReference type="SAM" id="SignalP"/>
    </source>
</evidence>
<evidence type="ECO:0000313" key="4">
    <source>
        <dbReference type="Proteomes" id="UP000799779"/>
    </source>
</evidence>
<dbReference type="Proteomes" id="UP000799779">
    <property type="component" value="Unassembled WGS sequence"/>
</dbReference>
<proteinExistence type="predicted"/>
<keyword evidence="2" id="KW-0732">Signal</keyword>
<accession>A0A6A5VWF1</accession>
<dbReference type="OrthoDB" id="2251794at2759"/>
<protein>
    <submittedName>
        <fullName evidence="3">Uncharacterized protein</fullName>
    </submittedName>
</protein>
<feature type="compositionally biased region" description="Low complexity" evidence="1">
    <location>
        <begin position="175"/>
        <end position="191"/>
    </location>
</feature>
<dbReference type="AlphaFoldDB" id="A0A6A5VWF1"/>
<keyword evidence="4" id="KW-1185">Reference proteome</keyword>
<reference evidence="3" key="1">
    <citation type="journal article" date="2020" name="Stud. Mycol.">
        <title>101 Dothideomycetes genomes: a test case for predicting lifestyles and emergence of pathogens.</title>
        <authorList>
            <person name="Haridas S."/>
            <person name="Albert R."/>
            <person name="Binder M."/>
            <person name="Bloem J."/>
            <person name="Labutti K."/>
            <person name="Salamov A."/>
            <person name="Andreopoulos B."/>
            <person name="Baker S."/>
            <person name="Barry K."/>
            <person name="Bills G."/>
            <person name="Bluhm B."/>
            <person name="Cannon C."/>
            <person name="Castanera R."/>
            <person name="Culley D."/>
            <person name="Daum C."/>
            <person name="Ezra D."/>
            <person name="Gonzalez J."/>
            <person name="Henrissat B."/>
            <person name="Kuo A."/>
            <person name="Liang C."/>
            <person name="Lipzen A."/>
            <person name="Lutzoni F."/>
            <person name="Magnuson J."/>
            <person name="Mondo S."/>
            <person name="Nolan M."/>
            <person name="Ohm R."/>
            <person name="Pangilinan J."/>
            <person name="Park H.-J."/>
            <person name="Ramirez L."/>
            <person name="Alfaro M."/>
            <person name="Sun H."/>
            <person name="Tritt A."/>
            <person name="Yoshinaga Y."/>
            <person name="Zwiers L.-H."/>
            <person name="Turgeon B."/>
            <person name="Goodwin S."/>
            <person name="Spatafora J."/>
            <person name="Crous P."/>
            <person name="Grigoriev I."/>
        </authorList>
    </citation>
    <scope>NUCLEOTIDE SEQUENCE</scope>
    <source>
        <strain evidence="3">CBS 123094</strain>
    </source>
</reference>
<feature type="chain" id="PRO_5025528336" evidence="2">
    <location>
        <begin position="22"/>
        <end position="446"/>
    </location>
</feature>